<evidence type="ECO:0000313" key="4">
    <source>
        <dbReference type="Proteomes" id="UP001515480"/>
    </source>
</evidence>
<dbReference type="AlphaFoldDB" id="A0AB34J890"/>
<evidence type="ECO:0000313" key="3">
    <source>
        <dbReference type="EMBL" id="KAL1514955.1"/>
    </source>
</evidence>
<protein>
    <submittedName>
        <fullName evidence="3">Uncharacterized protein</fullName>
    </submittedName>
</protein>
<feature type="compositionally biased region" description="Basic and acidic residues" evidence="2">
    <location>
        <begin position="302"/>
        <end position="318"/>
    </location>
</feature>
<feature type="region of interest" description="Disordered" evidence="2">
    <location>
        <begin position="255"/>
        <end position="337"/>
    </location>
</feature>
<reference evidence="3 4" key="1">
    <citation type="journal article" date="2024" name="Science">
        <title>Giant polyketide synthase enzymes in the biosynthesis of giant marine polyether toxins.</title>
        <authorList>
            <person name="Fallon T.R."/>
            <person name="Shende V.V."/>
            <person name="Wierzbicki I.H."/>
            <person name="Pendleton A.L."/>
            <person name="Watervoot N.F."/>
            <person name="Auber R.P."/>
            <person name="Gonzalez D.J."/>
            <person name="Wisecaver J.H."/>
            <person name="Moore B.S."/>
        </authorList>
    </citation>
    <scope>NUCLEOTIDE SEQUENCE [LARGE SCALE GENOMIC DNA]</scope>
    <source>
        <strain evidence="3 4">12B1</strain>
    </source>
</reference>
<comment type="caution">
    <text evidence="3">The sequence shown here is derived from an EMBL/GenBank/DDBJ whole genome shotgun (WGS) entry which is preliminary data.</text>
</comment>
<name>A0AB34J890_PRYPA</name>
<sequence>MVALSLSSSQPLLLPPIRLDQIDLPPRAPERIPGSKVRNHVGCQTEVSELPELRALQQKIGAVSAELERATAETQRAEQRLRHEMQAEMTLRMRLHAQKCAEKMAYLRERAESHMASIRASTKLRVTQEVREHERQLHEELAAQRARAAEVEAGRAHAEREYAAVHSLAVRYARENALLHRQIKEDAEKEKQARFRLQPLDPQHDPRALATLQLAVHVRDATIASLKAEMERLLKVIEQSDMSNNSVLEKLDKFAAEGPPTASPKKRVSADGSARKGVATPEGGSPDVVPKMPPGALPSRRKSLDGSFRKTMAMRDRGSPGGVPKMQTSESVPSLAPKLRPAASAVAMLHEDSINDAPSWDEDD</sequence>
<evidence type="ECO:0000256" key="1">
    <source>
        <dbReference type="SAM" id="Coils"/>
    </source>
</evidence>
<keyword evidence="1" id="KW-0175">Coiled coil</keyword>
<organism evidence="3 4">
    <name type="scientific">Prymnesium parvum</name>
    <name type="common">Toxic golden alga</name>
    <dbReference type="NCBI Taxonomy" id="97485"/>
    <lineage>
        <taxon>Eukaryota</taxon>
        <taxon>Haptista</taxon>
        <taxon>Haptophyta</taxon>
        <taxon>Prymnesiophyceae</taxon>
        <taxon>Prymnesiales</taxon>
        <taxon>Prymnesiaceae</taxon>
        <taxon>Prymnesium</taxon>
    </lineage>
</organism>
<accession>A0AB34J890</accession>
<dbReference type="EMBL" id="JBGBPQ010000012">
    <property type="protein sequence ID" value="KAL1514955.1"/>
    <property type="molecule type" value="Genomic_DNA"/>
</dbReference>
<dbReference type="Proteomes" id="UP001515480">
    <property type="component" value="Unassembled WGS sequence"/>
</dbReference>
<gene>
    <name evidence="3" type="ORF">AB1Y20_004031</name>
</gene>
<proteinExistence type="predicted"/>
<keyword evidence="4" id="KW-1185">Reference proteome</keyword>
<feature type="coiled-coil region" evidence="1">
    <location>
        <begin position="53"/>
        <end position="87"/>
    </location>
</feature>
<evidence type="ECO:0000256" key="2">
    <source>
        <dbReference type="SAM" id="MobiDB-lite"/>
    </source>
</evidence>